<feature type="compositionally biased region" description="Acidic residues" evidence="3">
    <location>
        <begin position="173"/>
        <end position="184"/>
    </location>
</feature>
<dbReference type="GO" id="GO:0030246">
    <property type="term" value="F:carbohydrate binding"/>
    <property type="evidence" value="ECO:0007669"/>
    <property type="project" value="UniProtKB-KW"/>
</dbReference>
<keyword evidence="4" id="KW-0812">Transmembrane</keyword>
<evidence type="ECO:0000259" key="5">
    <source>
        <dbReference type="SMART" id="SM00458"/>
    </source>
</evidence>
<organism evidence="6 7">
    <name type="scientific">Folsomia candida</name>
    <name type="common">Springtail</name>
    <dbReference type="NCBI Taxonomy" id="158441"/>
    <lineage>
        <taxon>Eukaryota</taxon>
        <taxon>Metazoa</taxon>
        <taxon>Ecdysozoa</taxon>
        <taxon>Arthropoda</taxon>
        <taxon>Hexapoda</taxon>
        <taxon>Collembola</taxon>
        <taxon>Entomobryomorpha</taxon>
        <taxon>Isotomoidea</taxon>
        <taxon>Isotomidae</taxon>
        <taxon>Proisotominae</taxon>
        <taxon>Folsomia</taxon>
    </lineage>
</organism>
<keyword evidence="4" id="KW-1133">Transmembrane helix</keyword>
<evidence type="ECO:0000313" key="6">
    <source>
        <dbReference type="EMBL" id="OXA52176.1"/>
    </source>
</evidence>
<feature type="transmembrane region" description="Helical" evidence="4">
    <location>
        <begin position="30"/>
        <end position="47"/>
    </location>
</feature>
<comment type="caution">
    <text evidence="6">The sequence shown here is derived from an EMBL/GenBank/DDBJ whole genome shotgun (WGS) entry which is preliminary data.</text>
</comment>
<reference evidence="6 7" key="1">
    <citation type="submission" date="2015-12" db="EMBL/GenBank/DDBJ databases">
        <title>The genome of Folsomia candida.</title>
        <authorList>
            <person name="Faddeeva A."/>
            <person name="Derks M.F."/>
            <person name="Anvar Y."/>
            <person name="Smit S."/>
            <person name="Van Straalen N."/>
            <person name="Roelofs D."/>
        </authorList>
    </citation>
    <scope>NUCLEOTIDE SEQUENCE [LARGE SCALE GENOMIC DNA]</scope>
    <source>
        <strain evidence="6 7">VU population</strain>
        <tissue evidence="6">Whole body</tissue>
    </source>
</reference>
<dbReference type="GO" id="GO:0005794">
    <property type="term" value="C:Golgi apparatus"/>
    <property type="evidence" value="ECO:0007669"/>
    <property type="project" value="TreeGrafter"/>
</dbReference>
<gene>
    <name evidence="6" type="ORF">Fcan01_12898</name>
</gene>
<dbReference type="GO" id="GO:0006493">
    <property type="term" value="P:protein O-linked glycosylation"/>
    <property type="evidence" value="ECO:0007669"/>
    <property type="project" value="TreeGrafter"/>
</dbReference>
<evidence type="ECO:0000256" key="4">
    <source>
        <dbReference type="SAM" id="Phobius"/>
    </source>
</evidence>
<accession>A0A226E6H4</accession>
<dbReference type="Gene3D" id="2.80.10.50">
    <property type="match status" value="1"/>
</dbReference>
<dbReference type="SMART" id="SM00458">
    <property type="entry name" value="RICIN"/>
    <property type="match status" value="1"/>
</dbReference>
<feature type="region of interest" description="Disordered" evidence="3">
    <location>
        <begin position="122"/>
        <end position="209"/>
    </location>
</feature>
<dbReference type="InterPro" id="IPR000772">
    <property type="entry name" value="Ricin_B_lectin"/>
</dbReference>
<feature type="compositionally biased region" description="Polar residues" evidence="3">
    <location>
        <begin position="126"/>
        <end position="140"/>
    </location>
</feature>
<dbReference type="PANTHER" id="PTHR11675:SF131">
    <property type="entry name" value="POLYPEPTIDE N-ACETYLGALACTOSAMINYLTRANSFERASE 9-RELATED"/>
    <property type="match status" value="1"/>
</dbReference>
<dbReference type="EMBL" id="LNIX01000007">
    <property type="protein sequence ID" value="OXA52176.1"/>
    <property type="molecule type" value="Genomic_DNA"/>
</dbReference>
<keyword evidence="4" id="KW-0472">Membrane</keyword>
<dbReference type="OrthoDB" id="6119243at2759"/>
<dbReference type="PROSITE" id="PS50231">
    <property type="entry name" value="RICIN_B_LECTIN"/>
    <property type="match status" value="1"/>
</dbReference>
<dbReference type="Proteomes" id="UP000198287">
    <property type="component" value="Unassembled WGS sequence"/>
</dbReference>
<protein>
    <submittedName>
        <fullName evidence="6">Polypeptide N-acetylgalactosaminyltransferase 5</fullName>
    </submittedName>
</protein>
<dbReference type="CDD" id="cd23462">
    <property type="entry name" value="beta-trefoil_Ricin_Pgant9-like"/>
    <property type="match status" value="1"/>
</dbReference>
<dbReference type="PANTHER" id="PTHR11675">
    <property type="entry name" value="N-ACETYLGALACTOSAMINYLTRANSFERASE"/>
    <property type="match status" value="1"/>
</dbReference>
<sequence>MSTNSSDSENLPEIQEIVELQKKSICTKSLIFVGIVIWSLAFATVSYHCIESELHRQGISVPVTETEGRKFNASKTNTTPTDNRDSSQEKNRVVHFQQFSQDSQEQKTSKSYKNFKDRASKLAAHKSNSNRQQSTSAESSLDNHRKENGNAILANSEVVEENSKRMSSSQEETSVEESSEGDDNEANRDLGVPQNIIPEISSKNSESSDGIMHTIPELPPFYNLGEIRSISSNTLCLDASSVDGSVVTLYDCHGQGGNQNWDISENDELKKDRLCGDYFGGPLFMFECHGSKGNQKWLYSTKEKVLQHPISNTCLSIADGSKLSMKPCNGKLEQKWWWRKGYHTSHLSSVDNEL</sequence>
<keyword evidence="7" id="KW-1185">Reference proteome</keyword>
<evidence type="ECO:0000256" key="3">
    <source>
        <dbReference type="SAM" id="MobiDB-lite"/>
    </source>
</evidence>
<keyword evidence="1" id="KW-0430">Lectin</keyword>
<dbReference type="AlphaFoldDB" id="A0A226E6H4"/>
<evidence type="ECO:0000313" key="7">
    <source>
        <dbReference type="Proteomes" id="UP000198287"/>
    </source>
</evidence>
<proteinExistence type="predicted"/>
<dbReference type="InterPro" id="IPR035992">
    <property type="entry name" value="Ricin_B-like_lectins"/>
</dbReference>
<dbReference type="GO" id="GO:0004653">
    <property type="term" value="F:polypeptide N-acetylgalactosaminyltransferase activity"/>
    <property type="evidence" value="ECO:0007669"/>
    <property type="project" value="TreeGrafter"/>
</dbReference>
<keyword evidence="6" id="KW-0808">Transferase</keyword>
<evidence type="ECO:0000256" key="1">
    <source>
        <dbReference type="ARBA" id="ARBA00022734"/>
    </source>
</evidence>
<evidence type="ECO:0000256" key="2">
    <source>
        <dbReference type="ARBA" id="ARBA00023157"/>
    </source>
</evidence>
<name>A0A226E6H4_FOLCA</name>
<dbReference type="Pfam" id="PF00652">
    <property type="entry name" value="Ricin_B_lectin"/>
    <property type="match status" value="1"/>
</dbReference>
<feature type="domain" description="Ricin B lectin" evidence="5">
    <location>
        <begin position="225"/>
        <end position="339"/>
    </location>
</feature>
<keyword evidence="2" id="KW-1015">Disulfide bond</keyword>
<feature type="region of interest" description="Disordered" evidence="3">
    <location>
        <begin position="68"/>
        <end position="90"/>
    </location>
</feature>
<dbReference type="SUPFAM" id="SSF50370">
    <property type="entry name" value="Ricin B-like lectins"/>
    <property type="match status" value="1"/>
</dbReference>